<dbReference type="Pfam" id="PF02209">
    <property type="entry name" value="VHP"/>
    <property type="match status" value="1"/>
</dbReference>
<gene>
    <name evidence="3" type="ORF">NAEGRDRAFT_45271</name>
</gene>
<dbReference type="InParanoid" id="D2UX25"/>
<dbReference type="SMART" id="SM00153">
    <property type="entry name" value="VHP"/>
    <property type="match status" value="1"/>
</dbReference>
<feature type="compositionally biased region" description="Low complexity" evidence="1">
    <location>
        <begin position="64"/>
        <end position="80"/>
    </location>
</feature>
<keyword evidence="4" id="KW-1185">Reference proteome</keyword>
<dbReference type="OrthoDB" id="6375767at2759"/>
<dbReference type="VEuPathDB" id="AmoebaDB:NAEGRDRAFT_45271"/>
<dbReference type="GO" id="GO:0007010">
    <property type="term" value="P:cytoskeleton organization"/>
    <property type="evidence" value="ECO:0007669"/>
    <property type="project" value="InterPro"/>
</dbReference>
<name>D2UX25_NAEGR</name>
<evidence type="ECO:0000256" key="1">
    <source>
        <dbReference type="SAM" id="MobiDB-lite"/>
    </source>
</evidence>
<feature type="domain" description="HP" evidence="2">
    <location>
        <begin position="195"/>
        <end position="257"/>
    </location>
</feature>
<feature type="region of interest" description="Disordered" evidence="1">
    <location>
        <begin position="1"/>
        <end position="22"/>
    </location>
</feature>
<feature type="compositionally biased region" description="Low complexity" evidence="1">
    <location>
        <begin position="44"/>
        <end position="57"/>
    </location>
</feature>
<sequence length="257" mass="29785">MSVLSTTSKSSHQTRRTSGRVQQRIEQLENNVTIDINNTIQSKPIPITRPISTTSTSHSRLKQSTITSSVNTPTSTSSLPRRSRTKSKMEIFEDVYEQLEQLDELYFENMSIDDCTISSSPVIQFDNSSSESAVIPNLHVRMNSLMSRQEYETKRELICQQYYNADSDNDDFVDSKVDNISEHISIEKQLNQYLDPNLHKFSYLELKNKFPKGVKESEKEKYLSDDEFFTIFGMTQTQFQSLGEYKRRRLKIDKGLF</sequence>
<reference evidence="3 4" key="1">
    <citation type="journal article" date="2010" name="Cell">
        <title>The genome of Naegleria gruberi illuminates early eukaryotic versatility.</title>
        <authorList>
            <person name="Fritz-Laylin L.K."/>
            <person name="Prochnik S.E."/>
            <person name="Ginger M.L."/>
            <person name="Dacks J.B."/>
            <person name="Carpenter M.L."/>
            <person name="Field M.C."/>
            <person name="Kuo A."/>
            <person name="Paredez A."/>
            <person name="Chapman J."/>
            <person name="Pham J."/>
            <person name="Shu S."/>
            <person name="Neupane R."/>
            <person name="Cipriano M."/>
            <person name="Mancuso J."/>
            <person name="Tu H."/>
            <person name="Salamov A."/>
            <person name="Lindquist E."/>
            <person name="Shapiro H."/>
            <person name="Lucas S."/>
            <person name="Grigoriev I.V."/>
            <person name="Cande W.Z."/>
            <person name="Fulton C."/>
            <person name="Rokhsar D.S."/>
            <person name="Dawson S.C."/>
        </authorList>
    </citation>
    <scope>NUCLEOTIDE SEQUENCE [LARGE SCALE GENOMIC DNA]</scope>
    <source>
        <strain evidence="3 4">NEG-M</strain>
    </source>
</reference>
<proteinExistence type="predicted"/>
<dbReference type="RefSeq" id="XP_002683292.1">
    <property type="nucleotide sequence ID" value="XM_002683246.1"/>
</dbReference>
<evidence type="ECO:0000313" key="4">
    <source>
        <dbReference type="Proteomes" id="UP000006671"/>
    </source>
</evidence>
<dbReference type="PROSITE" id="PS51089">
    <property type="entry name" value="HP"/>
    <property type="match status" value="1"/>
</dbReference>
<dbReference type="SUPFAM" id="SSF47050">
    <property type="entry name" value="VHP, Villin headpiece domain"/>
    <property type="match status" value="1"/>
</dbReference>
<dbReference type="InterPro" id="IPR036886">
    <property type="entry name" value="Villin_headpiece_dom_sf"/>
</dbReference>
<protein>
    <submittedName>
        <fullName evidence="3">VHP domain-containing protein</fullName>
    </submittedName>
</protein>
<accession>D2UX25</accession>
<dbReference type="EMBL" id="GG738845">
    <property type="protein sequence ID" value="EFC50548.1"/>
    <property type="molecule type" value="Genomic_DNA"/>
</dbReference>
<dbReference type="Gene3D" id="1.10.950.10">
    <property type="entry name" value="Villin headpiece domain"/>
    <property type="match status" value="1"/>
</dbReference>
<organism evidence="4">
    <name type="scientific">Naegleria gruberi</name>
    <name type="common">Amoeba</name>
    <dbReference type="NCBI Taxonomy" id="5762"/>
    <lineage>
        <taxon>Eukaryota</taxon>
        <taxon>Discoba</taxon>
        <taxon>Heterolobosea</taxon>
        <taxon>Tetramitia</taxon>
        <taxon>Eutetramitia</taxon>
        <taxon>Vahlkampfiidae</taxon>
        <taxon>Naegleria</taxon>
    </lineage>
</organism>
<dbReference type="GO" id="GO:0003779">
    <property type="term" value="F:actin binding"/>
    <property type="evidence" value="ECO:0007669"/>
    <property type="project" value="InterPro"/>
</dbReference>
<feature type="region of interest" description="Disordered" evidence="1">
    <location>
        <begin position="44"/>
        <end position="85"/>
    </location>
</feature>
<dbReference type="InterPro" id="IPR003128">
    <property type="entry name" value="Villin_headpiece"/>
</dbReference>
<evidence type="ECO:0000259" key="2">
    <source>
        <dbReference type="PROSITE" id="PS51089"/>
    </source>
</evidence>
<dbReference type="Proteomes" id="UP000006671">
    <property type="component" value="Unassembled WGS sequence"/>
</dbReference>
<evidence type="ECO:0000313" key="3">
    <source>
        <dbReference type="EMBL" id="EFC50548.1"/>
    </source>
</evidence>
<dbReference type="KEGG" id="ngr:NAEGRDRAFT_45271"/>
<feature type="compositionally biased region" description="Polar residues" evidence="1">
    <location>
        <begin position="1"/>
        <end position="11"/>
    </location>
</feature>
<dbReference type="GeneID" id="8863664"/>
<dbReference type="AlphaFoldDB" id="D2UX25"/>